<dbReference type="PROSITE" id="PS51257">
    <property type="entry name" value="PROKAR_LIPOPROTEIN"/>
    <property type="match status" value="1"/>
</dbReference>
<evidence type="ECO:0000256" key="2">
    <source>
        <dbReference type="SAM" id="SignalP"/>
    </source>
</evidence>
<keyword evidence="4" id="KW-1185">Reference proteome</keyword>
<dbReference type="OrthoDB" id="73066at2"/>
<gene>
    <name evidence="3" type="ORF">C8263_03205</name>
</gene>
<comment type="caution">
    <text evidence="3">The sequence shown here is derived from an EMBL/GenBank/DDBJ whole genome shotgun (WGS) entry which is preliminary data.</text>
</comment>
<keyword evidence="2" id="KW-0732">Signal</keyword>
<feature type="compositionally biased region" description="Pro residues" evidence="1">
    <location>
        <begin position="27"/>
        <end position="45"/>
    </location>
</feature>
<proteinExistence type="predicted"/>
<sequence>MRHTLLTTAALLPLLLAACTGGGGAPAPTPGPTPNPTPNPAPNPGPGSAITTRLAACPQVMNSSDPAASACLAGTYSGKTLANAPCTVTIRADGSYDFDTPTLKYTHTPSASAIRIFTHQVNVGPTHMLIWLLSDSSSANPAYEMDFKAQFGTYAQPPQLTLEGTQRIGNAQTSASCVLPL</sequence>
<dbReference type="EMBL" id="PYSV01000002">
    <property type="protein sequence ID" value="PTA69348.1"/>
    <property type="molecule type" value="Genomic_DNA"/>
</dbReference>
<evidence type="ECO:0000313" key="3">
    <source>
        <dbReference type="EMBL" id="PTA69348.1"/>
    </source>
</evidence>
<evidence type="ECO:0000313" key="4">
    <source>
        <dbReference type="Proteomes" id="UP000240317"/>
    </source>
</evidence>
<protein>
    <recommendedName>
        <fullName evidence="5">LppP/LprE family lipoprotein</fullName>
    </recommendedName>
</protein>
<organism evidence="3 4">
    <name type="scientific">Deinococcus arcticus</name>
    <dbReference type="NCBI Taxonomy" id="2136176"/>
    <lineage>
        <taxon>Bacteria</taxon>
        <taxon>Thermotogati</taxon>
        <taxon>Deinococcota</taxon>
        <taxon>Deinococci</taxon>
        <taxon>Deinococcales</taxon>
        <taxon>Deinococcaceae</taxon>
        <taxon>Deinococcus</taxon>
    </lineage>
</organism>
<name>A0A2T3WBR4_9DEIO</name>
<feature type="signal peptide" evidence="2">
    <location>
        <begin position="1"/>
        <end position="25"/>
    </location>
</feature>
<evidence type="ECO:0000256" key="1">
    <source>
        <dbReference type="SAM" id="MobiDB-lite"/>
    </source>
</evidence>
<reference evidence="3 4" key="1">
    <citation type="submission" date="2018-03" db="EMBL/GenBank/DDBJ databases">
        <title>Draft genome of Deinococcus sp. OD32.</title>
        <authorList>
            <person name="Wang X.-P."/>
            <person name="Du Z.-J."/>
        </authorList>
    </citation>
    <scope>NUCLEOTIDE SEQUENCE [LARGE SCALE GENOMIC DNA]</scope>
    <source>
        <strain evidence="3 4">OD32</strain>
    </source>
</reference>
<evidence type="ECO:0008006" key="5">
    <source>
        <dbReference type="Google" id="ProtNLM"/>
    </source>
</evidence>
<accession>A0A2T3WBR4</accession>
<dbReference type="AlphaFoldDB" id="A0A2T3WBR4"/>
<feature type="region of interest" description="Disordered" evidence="1">
    <location>
        <begin position="23"/>
        <end position="50"/>
    </location>
</feature>
<dbReference type="Proteomes" id="UP000240317">
    <property type="component" value="Unassembled WGS sequence"/>
</dbReference>
<dbReference type="RefSeq" id="WP_107136659.1">
    <property type="nucleotide sequence ID" value="NZ_PYSV01000002.1"/>
</dbReference>
<feature type="chain" id="PRO_5015747340" description="LppP/LprE family lipoprotein" evidence="2">
    <location>
        <begin position="26"/>
        <end position="181"/>
    </location>
</feature>